<comment type="caution">
    <text evidence="4">The sequence shown here is derived from an EMBL/GenBank/DDBJ whole genome shotgun (WGS) entry which is preliminary data.</text>
</comment>
<keyword evidence="4" id="KW-0645">Protease</keyword>
<keyword evidence="2" id="KW-1133">Transmembrane helix</keyword>
<reference evidence="4 5" key="1">
    <citation type="submission" date="2018-12" db="EMBL/GenBank/DDBJ databases">
        <authorList>
            <person name="hu s."/>
            <person name="Xu Y."/>
            <person name="Xu B."/>
            <person name="Li F."/>
        </authorList>
    </citation>
    <scope>NUCLEOTIDE SEQUENCE [LARGE SCALE GENOMIC DNA]</scope>
    <source>
        <strain evidence="4 5">KSW2-17</strain>
    </source>
</reference>
<dbReference type="Pfam" id="PF02517">
    <property type="entry name" value="Rce1-like"/>
    <property type="match status" value="1"/>
</dbReference>
<sequence length="310" mass="30760">MTGLRGCGRSRREGAPRRHTGGVGTTSGLVGGPARGRVASAGRPLAALGVLAVLAIGRWYVPAPTAGAVIASSVLVSLLALVTGALIAAPEHPFLRQVPPTRSLNALLGGVVVGAGAVSVASGLLVASSTYRRGLEPSPPLSIIAALAAFALATAVIEEVAFRGVLFSLVDRIGGPLVALATTSIAFGLVHVFNPASSPWACVALALGPGLLFGALVVRTRRLLSAVAAHAAWNGTQILTGGPVSGIRLPGLAVVEVSGPVLLTGGAFGIEGSVVLVATSALASFLLLRSPGGAWRGLRRASGARLGSSG</sequence>
<dbReference type="PANTHER" id="PTHR39430">
    <property type="entry name" value="MEMBRANE-ASSOCIATED PROTEASE-RELATED"/>
    <property type="match status" value="1"/>
</dbReference>
<organism evidence="4 5">
    <name type="scientific">Labedella gwakjiensis</name>
    <dbReference type="NCBI Taxonomy" id="390269"/>
    <lineage>
        <taxon>Bacteria</taxon>
        <taxon>Bacillati</taxon>
        <taxon>Actinomycetota</taxon>
        <taxon>Actinomycetes</taxon>
        <taxon>Micrococcales</taxon>
        <taxon>Microbacteriaceae</taxon>
        <taxon>Labedella</taxon>
    </lineage>
</organism>
<dbReference type="Proteomes" id="UP000268291">
    <property type="component" value="Unassembled WGS sequence"/>
</dbReference>
<proteinExistence type="predicted"/>
<feature type="transmembrane region" description="Helical" evidence="2">
    <location>
        <begin position="107"/>
        <end position="129"/>
    </location>
</feature>
<accession>A0ABY0C4A8</accession>
<gene>
    <name evidence="4" type="ORF">ELQ93_15760</name>
</gene>
<feature type="transmembrane region" description="Helical" evidence="2">
    <location>
        <begin position="198"/>
        <end position="218"/>
    </location>
</feature>
<dbReference type="InterPro" id="IPR003675">
    <property type="entry name" value="Rce1/LyrA-like_dom"/>
</dbReference>
<name>A0ABY0C4A8_9MICO</name>
<dbReference type="EMBL" id="RZGY01000003">
    <property type="protein sequence ID" value="RUQ84271.1"/>
    <property type="molecule type" value="Genomic_DNA"/>
</dbReference>
<feature type="transmembrane region" description="Helical" evidence="2">
    <location>
        <begin position="173"/>
        <end position="192"/>
    </location>
</feature>
<dbReference type="GO" id="GO:0008237">
    <property type="term" value="F:metallopeptidase activity"/>
    <property type="evidence" value="ECO:0007669"/>
    <property type="project" value="UniProtKB-KW"/>
</dbReference>
<evidence type="ECO:0000259" key="3">
    <source>
        <dbReference type="Pfam" id="PF02517"/>
    </source>
</evidence>
<feature type="domain" description="CAAX prenyl protease 2/Lysostaphin resistance protein A-like" evidence="3">
    <location>
        <begin position="142"/>
        <end position="235"/>
    </location>
</feature>
<evidence type="ECO:0000256" key="1">
    <source>
        <dbReference type="SAM" id="MobiDB-lite"/>
    </source>
</evidence>
<dbReference type="PANTHER" id="PTHR39430:SF1">
    <property type="entry name" value="PROTEASE"/>
    <property type="match status" value="1"/>
</dbReference>
<feature type="transmembrane region" description="Helical" evidence="2">
    <location>
        <begin position="141"/>
        <end position="161"/>
    </location>
</feature>
<feature type="region of interest" description="Disordered" evidence="1">
    <location>
        <begin position="1"/>
        <end position="29"/>
    </location>
</feature>
<evidence type="ECO:0000256" key="2">
    <source>
        <dbReference type="SAM" id="Phobius"/>
    </source>
</evidence>
<keyword evidence="5" id="KW-1185">Reference proteome</keyword>
<feature type="transmembrane region" description="Helical" evidence="2">
    <location>
        <begin position="45"/>
        <end position="61"/>
    </location>
</feature>
<evidence type="ECO:0000313" key="5">
    <source>
        <dbReference type="Proteomes" id="UP000268291"/>
    </source>
</evidence>
<keyword evidence="2" id="KW-0812">Transmembrane</keyword>
<protein>
    <submittedName>
        <fullName evidence="4">CPBP family intramembrane metalloprotease</fullName>
    </submittedName>
</protein>
<keyword evidence="2" id="KW-0472">Membrane</keyword>
<feature type="transmembrane region" description="Helical" evidence="2">
    <location>
        <begin position="67"/>
        <end position="87"/>
    </location>
</feature>
<keyword evidence="4" id="KW-0378">Hydrolase</keyword>
<keyword evidence="4" id="KW-0482">Metalloprotease</keyword>
<evidence type="ECO:0000313" key="4">
    <source>
        <dbReference type="EMBL" id="RUQ84271.1"/>
    </source>
</evidence>